<feature type="region of interest" description="Disordered" evidence="1">
    <location>
        <begin position="159"/>
        <end position="182"/>
    </location>
</feature>
<feature type="compositionally biased region" description="Low complexity" evidence="1">
    <location>
        <begin position="169"/>
        <end position="179"/>
    </location>
</feature>
<evidence type="ECO:0000256" key="1">
    <source>
        <dbReference type="SAM" id="MobiDB-lite"/>
    </source>
</evidence>
<evidence type="ECO:0000313" key="3">
    <source>
        <dbReference type="Proteomes" id="UP000191094"/>
    </source>
</evidence>
<dbReference type="AlphaFoldDB" id="A0A1T0CEA0"/>
<keyword evidence="3" id="KW-1185">Reference proteome</keyword>
<name>A0A1T0CEA0_9GAMM</name>
<dbReference type="STRING" id="90241.B0682_05890"/>
<dbReference type="Proteomes" id="UP000191094">
    <property type="component" value="Unassembled WGS sequence"/>
</dbReference>
<organism evidence="2 3">
    <name type="scientific">Lwoffella lincolnii</name>
    <dbReference type="NCBI Taxonomy" id="90241"/>
    <lineage>
        <taxon>Bacteria</taxon>
        <taxon>Pseudomonadati</taxon>
        <taxon>Pseudomonadota</taxon>
        <taxon>Gammaproteobacteria</taxon>
        <taxon>Moraxellales</taxon>
        <taxon>Moraxellaceae</taxon>
        <taxon>Lwoffella</taxon>
    </lineage>
</organism>
<evidence type="ECO:0000313" key="2">
    <source>
        <dbReference type="EMBL" id="OOS20670.1"/>
    </source>
</evidence>
<sequence length="252" mass="29436">MTASSVRFGSAVFKQVHVSVFYQESYPLLCPSVALITLRQPHPHNHLPTNPHIHVAISQRVDCLCLSYFIEKKPWLTLDDPSTTQIKRQDNLWEKNCLECFVALSEDSEYLEVNVSPNGAYNIYRFDDYRSPKNMPPTQDTLASLWIPMALPTQITTPTPMTPMPNDHSQQASQQASQQTNWHSRHVAIKLGDYRQLYARQNKIAKFHQIHPCVILYRDDQPIYYAPHHASPPDFHDRQYWQDWHNYHNQQD</sequence>
<reference evidence="2 3" key="1">
    <citation type="submission" date="2017-02" db="EMBL/GenBank/DDBJ databases">
        <title>Draft genome sequence of Moraxella lincolnii CCUG 9405T type strain.</title>
        <authorList>
            <person name="Salva-Serra F."/>
            <person name="Engstrom-Jakobsson H."/>
            <person name="Thorell K."/>
            <person name="Jaen-Luchoro D."/>
            <person name="Gonzales-Siles L."/>
            <person name="Karlsson R."/>
            <person name="Yazdan S."/>
            <person name="Boulund F."/>
            <person name="Johnning A."/>
            <person name="Engstrand L."/>
            <person name="Kristiansson E."/>
            <person name="Moore E."/>
        </authorList>
    </citation>
    <scope>NUCLEOTIDE SEQUENCE [LARGE SCALE GENOMIC DNA]</scope>
    <source>
        <strain evidence="2 3">CCUG 9405</strain>
    </source>
</reference>
<accession>A0A1T0CEA0</accession>
<protein>
    <submittedName>
        <fullName evidence="2">Uncharacterized protein</fullName>
    </submittedName>
</protein>
<proteinExistence type="predicted"/>
<dbReference type="EMBL" id="MUYT01000007">
    <property type="protein sequence ID" value="OOS20670.1"/>
    <property type="molecule type" value="Genomic_DNA"/>
</dbReference>
<gene>
    <name evidence="2" type="ORF">B0682_05890</name>
</gene>
<comment type="caution">
    <text evidence="2">The sequence shown here is derived from an EMBL/GenBank/DDBJ whole genome shotgun (WGS) entry which is preliminary data.</text>
</comment>
<dbReference type="Gene3D" id="2.60.40.1190">
    <property type="match status" value="1"/>
</dbReference>